<keyword evidence="6 9" id="KW-0418">Kinase</keyword>
<evidence type="ECO:0000256" key="7">
    <source>
        <dbReference type="ARBA" id="ARBA00022840"/>
    </source>
</evidence>
<dbReference type="Pfam" id="PF00696">
    <property type="entry name" value="AA_kinase"/>
    <property type="match status" value="1"/>
</dbReference>
<evidence type="ECO:0000256" key="6">
    <source>
        <dbReference type="ARBA" id="ARBA00022777"/>
    </source>
</evidence>
<dbReference type="KEGG" id="fmr:Fuma_06600"/>
<accession>A0A1P8WS93</accession>
<dbReference type="EMBL" id="CP017641">
    <property type="protein sequence ID" value="APZ96925.1"/>
    <property type="molecule type" value="Genomic_DNA"/>
</dbReference>
<proteinExistence type="inferred from homology"/>
<evidence type="ECO:0000313" key="12">
    <source>
        <dbReference type="Proteomes" id="UP000187735"/>
    </source>
</evidence>
<reference evidence="11 12" key="1">
    <citation type="journal article" date="2016" name="Front. Microbiol.">
        <title>Fuerstia marisgermanicae gen. nov., sp. nov., an Unusual Member of the Phylum Planctomycetes from the German Wadden Sea.</title>
        <authorList>
            <person name="Kohn T."/>
            <person name="Heuer A."/>
            <person name="Jogler M."/>
            <person name="Vollmers J."/>
            <person name="Boedeker C."/>
            <person name="Bunk B."/>
            <person name="Rast P."/>
            <person name="Borchert D."/>
            <person name="Glockner I."/>
            <person name="Freese H.M."/>
            <person name="Klenk H.P."/>
            <person name="Overmann J."/>
            <person name="Kaster A.K."/>
            <person name="Rohde M."/>
            <person name="Wiegand S."/>
            <person name="Jogler C."/>
        </authorList>
    </citation>
    <scope>NUCLEOTIDE SEQUENCE [LARGE SCALE GENOMIC DNA]</scope>
    <source>
        <strain evidence="11 12">NH11</strain>
    </source>
</reference>
<dbReference type="OrthoDB" id="9803155at2"/>
<feature type="site" description="Transition state stabilizer" evidence="9">
    <location>
        <position position="29"/>
    </location>
</feature>
<dbReference type="InterPro" id="IPR001057">
    <property type="entry name" value="Glu/AcGlu_kinase"/>
</dbReference>
<comment type="pathway">
    <text evidence="1 9">Amino-acid biosynthesis; L-arginine biosynthesis; N(2)-acetyl-L-ornithine from L-glutamate: step 2/4.</text>
</comment>
<evidence type="ECO:0000256" key="4">
    <source>
        <dbReference type="ARBA" id="ARBA00022679"/>
    </source>
</evidence>
<evidence type="ECO:0000256" key="1">
    <source>
        <dbReference type="ARBA" id="ARBA00004828"/>
    </source>
</evidence>
<keyword evidence="5 9" id="KW-0547">Nucleotide-binding</keyword>
<dbReference type="Gene3D" id="3.40.1160.10">
    <property type="entry name" value="Acetylglutamate kinase-like"/>
    <property type="match status" value="1"/>
</dbReference>
<dbReference type="PIRSF" id="PIRSF000728">
    <property type="entry name" value="NAGK"/>
    <property type="match status" value="1"/>
</dbReference>
<evidence type="ECO:0000256" key="2">
    <source>
        <dbReference type="ARBA" id="ARBA00022571"/>
    </source>
</evidence>
<dbReference type="GO" id="GO:0005524">
    <property type="term" value="F:ATP binding"/>
    <property type="evidence" value="ECO:0007669"/>
    <property type="project" value="UniProtKB-UniRule"/>
</dbReference>
<feature type="binding site" evidence="9">
    <location>
        <begin position="64"/>
        <end position="65"/>
    </location>
    <ligand>
        <name>substrate</name>
    </ligand>
</feature>
<feature type="site" description="Transition state stabilizer" evidence="9">
    <location>
        <position position="249"/>
    </location>
</feature>
<evidence type="ECO:0000256" key="3">
    <source>
        <dbReference type="ARBA" id="ARBA00022605"/>
    </source>
</evidence>
<dbReference type="FunFam" id="3.40.1160.10:FF:000004">
    <property type="entry name" value="Acetylglutamate kinase"/>
    <property type="match status" value="1"/>
</dbReference>
<dbReference type="AlphaFoldDB" id="A0A1P8WS93"/>
<comment type="function">
    <text evidence="9">Catalyzes the ATP-dependent phosphorylation of N-acetyl-L-glutamate.</text>
</comment>
<dbReference type="GO" id="GO:0005737">
    <property type="term" value="C:cytoplasm"/>
    <property type="evidence" value="ECO:0007669"/>
    <property type="project" value="UniProtKB-SubCell"/>
</dbReference>
<dbReference type="PANTHER" id="PTHR23342">
    <property type="entry name" value="N-ACETYLGLUTAMATE SYNTHASE"/>
    <property type="match status" value="1"/>
</dbReference>
<dbReference type="Proteomes" id="UP000187735">
    <property type="component" value="Chromosome"/>
</dbReference>
<evidence type="ECO:0000256" key="9">
    <source>
        <dbReference type="HAMAP-Rule" id="MF_00082"/>
    </source>
</evidence>
<dbReference type="InterPro" id="IPR037528">
    <property type="entry name" value="ArgB"/>
</dbReference>
<dbReference type="STRING" id="1891926.Fuma_06600"/>
<feature type="binding site" evidence="9">
    <location>
        <position position="86"/>
    </location>
    <ligand>
        <name>substrate</name>
    </ligand>
</feature>
<keyword evidence="12" id="KW-1185">Reference proteome</keyword>
<evidence type="ECO:0000313" key="11">
    <source>
        <dbReference type="EMBL" id="APZ96925.1"/>
    </source>
</evidence>
<feature type="binding site" evidence="9">
    <location>
        <position position="186"/>
    </location>
    <ligand>
        <name>substrate</name>
    </ligand>
</feature>
<dbReference type="InterPro" id="IPR004662">
    <property type="entry name" value="AcgluKinase_fam"/>
</dbReference>
<dbReference type="PANTHER" id="PTHR23342:SF0">
    <property type="entry name" value="N-ACETYLGLUTAMATE SYNTHASE, MITOCHONDRIAL"/>
    <property type="match status" value="1"/>
</dbReference>
<dbReference type="InterPro" id="IPR001048">
    <property type="entry name" value="Asp/Glu/Uridylate_kinase"/>
</dbReference>
<comment type="similarity">
    <text evidence="9">Belongs to the acetylglutamate kinase family. ArgB subfamily.</text>
</comment>
<dbReference type="HAMAP" id="MF_00082">
    <property type="entry name" value="ArgB"/>
    <property type="match status" value="1"/>
</dbReference>
<dbReference type="GO" id="GO:0003991">
    <property type="term" value="F:acetylglutamate kinase activity"/>
    <property type="evidence" value="ECO:0007669"/>
    <property type="project" value="UniProtKB-UniRule"/>
</dbReference>
<keyword evidence="3 9" id="KW-0028">Amino-acid biosynthesis</keyword>
<evidence type="ECO:0000256" key="8">
    <source>
        <dbReference type="ARBA" id="ARBA00048141"/>
    </source>
</evidence>
<dbReference type="GO" id="GO:0042450">
    <property type="term" value="P:L-arginine biosynthetic process via ornithine"/>
    <property type="evidence" value="ECO:0007669"/>
    <property type="project" value="UniProtKB-UniRule"/>
</dbReference>
<comment type="catalytic activity">
    <reaction evidence="8 9">
        <text>N-acetyl-L-glutamate + ATP = N-acetyl-L-glutamyl 5-phosphate + ADP</text>
        <dbReference type="Rhea" id="RHEA:14629"/>
        <dbReference type="ChEBI" id="CHEBI:30616"/>
        <dbReference type="ChEBI" id="CHEBI:44337"/>
        <dbReference type="ChEBI" id="CHEBI:57936"/>
        <dbReference type="ChEBI" id="CHEBI:456216"/>
        <dbReference type="EC" id="2.7.2.8"/>
    </reaction>
</comment>
<keyword evidence="7 9" id="KW-0067">ATP-binding</keyword>
<feature type="domain" description="Aspartate/glutamate/uridylate kinase" evidence="10">
    <location>
        <begin position="25"/>
        <end position="268"/>
    </location>
</feature>
<keyword evidence="2 9" id="KW-0055">Arginine biosynthesis</keyword>
<evidence type="ECO:0000259" key="10">
    <source>
        <dbReference type="Pfam" id="PF00696"/>
    </source>
</evidence>
<dbReference type="InterPro" id="IPR036393">
    <property type="entry name" value="AceGlu_kinase-like_sf"/>
</dbReference>
<dbReference type="NCBIfam" id="TIGR00761">
    <property type="entry name" value="argB"/>
    <property type="match status" value="1"/>
</dbReference>
<dbReference type="SUPFAM" id="SSF53633">
    <property type="entry name" value="Carbamate kinase-like"/>
    <property type="match status" value="1"/>
</dbReference>
<keyword evidence="9" id="KW-0963">Cytoplasm</keyword>
<name>A0A1P8WS93_9PLAN</name>
<protein>
    <recommendedName>
        <fullName evidence="9">Acetylglutamate kinase</fullName>
        <ecNumber evidence="9">2.7.2.8</ecNumber>
    </recommendedName>
    <alternativeName>
        <fullName evidence="9">N-acetyl-L-glutamate 5-phosphotransferase</fullName>
    </alternativeName>
    <alternativeName>
        <fullName evidence="9">NAG kinase</fullName>
        <shortName evidence="9">NAGK</shortName>
    </alternativeName>
</protein>
<keyword evidence="4 9" id="KW-0808">Transferase</keyword>
<dbReference type="UniPathway" id="UPA00068">
    <property type="reaction ID" value="UER00107"/>
</dbReference>
<evidence type="ECO:0000256" key="5">
    <source>
        <dbReference type="ARBA" id="ARBA00022741"/>
    </source>
</evidence>
<organism evidence="11 12">
    <name type="scientific">Fuerstiella marisgermanici</name>
    <dbReference type="NCBI Taxonomy" id="1891926"/>
    <lineage>
        <taxon>Bacteria</taxon>
        <taxon>Pseudomonadati</taxon>
        <taxon>Planctomycetota</taxon>
        <taxon>Planctomycetia</taxon>
        <taxon>Planctomycetales</taxon>
        <taxon>Planctomycetaceae</taxon>
        <taxon>Fuerstiella</taxon>
    </lineage>
</organism>
<dbReference type="RefSeq" id="WP_077027886.1">
    <property type="nucleotide sequence ID" value="NZ_CP017641.1"/>
</dbReference>
<sequence>MQEAIRKASVLIEALSWIQRFKGRYVVVKLGGSTLDQPEAVDSLLTDIVFMASVGMRPVIVHGGGKAISSAMADAGIEPRFVEGRRFTDPETLRIASTVLVETISTKIVEVLRLKNATATGLHFQSENVLIGEKLKLQNAAGEAVDLGHVGRVVDIDKDLLVRICSTGTIPVIPSIALDREGHRLNVNADTAAAAVARELNVEKLVFLSDIPGILTDLNDPSSRLSHVTAGRVRQLIADEIIAGGMVPKVEAALDALDAGVRKVHIVDASMPHSVLLEIYSDVGVGTEIVP</sequence>
<comment type="subcellular location">
    <subcellularLocation>
        <location evidence="9">Cytoplasm</location>
    </subcellularLocation>
</comment>
<dbReference type="PRINTS" id="PR00474">
    <property type="entry name" value="GLU5KINASE"/>
</dbReference>
<dbReference type="EC" id="2.7.2.8" evidence="9"/>
<gene>
    <name evidence="9 11" type="primary">argB</name>
    <name evidence="11" type="ORF">Fuma_06600</name>
</gene>